<name>A0A9P4IQ94_9PEZI</name>
<dbReference type="OrthoDB" id="2117996at2759"/>
<protein>
    <submittedName>
        <fullName evidence="1">Uncharacterized protein</fullName>
    </submittedName>
</protein>
<evidence type="ECO:0000313" key="1">
    <source>
        <dbReference type="EMBL" id="KAF2148102.1"/>
    </source>
</evidence>
<sequence>LAQAAAAWQRDTGIVSNFLNTATSLTGTAFTRAASTALAAENDELTHKAVIDAAVPKTQSLRAANNALATQGNFQNVVDLLQDMVNRGAKTAVTDTNQIDQGRCAKVLPNIDIYLAAAGTDLQAVRPDACSQTAQV</sequence>
<feature type="non-terminal residue" evidence="1">
    <location>
        <position position="136"/>
    </location>
</feature>
<reference evidence="1" key="1">
    <citation type="journal article" date="2020" name="Stud. Mycol.">
        <title>101 Dothideomycetes genomes: a test case for predicting lifestyles and emergence of pathogens.</title>
        <authorList>
            <person name="Haridas S."/>
            <person name="Albert R."/>
            <person name="Binder M."/>
            <person name="Bloem J."/>
            <person name="Labutti K."/>
            <person name="Salamov A."/>
            <person name="Andreopoulos B."/>
            <person name="Baker S."/>
            <person name="Barry K."/>
            <person name="Bills G."/>
            <person name="Bluhm B."/>
            <person name="Cannon C."/>
            <person name="Castanera R."/>
            <person name="Culley D."/>
            <person name="Daum C."/>
            <person name="Ezra D."/>
            <person name="Gonzalez J."/>
            <person name="Henrissat B."/>
            <person name="Kuo A."/>
            <person name="Liang C."/>
            <person name="Lipzen A."/>
            <person name="Lutzoni F."/>
            <person name="Magnuson J."/>
            <person name="Mondo S."/>
            <person name="Nolan M."/>
            <person name="Ohm R."/>
            <person name="Pangilinan J."/>
            <person name="Park H.-J."/>
            <person name="Ramirez L."/>
            <person name="Alfaro M."/>
            <person name="Sun H."/>
            <person name="Tritt A."/>
            <person name="Yoshinaga Y."/>
            <person name="Zwiers L.-H."/>
            <person name="Turgeon B."/>
            <person name="Goodwin S."/>
            <person name="Spatafora J."/>
            <person name="Crous P."/>
            <person name="Grigoriev I."/>
        </authorList>
    </citation>
    <scope>NUCLEOTIDE SEQUENCE</scope>
    <source>
        <strain evidence="1">CBS 260.36</strain>
    </source>
</reference>
<organism evidence="1 2">
    <name type="scientific">Myriangium duriaei CBS 260.36</name>
    <dbReference type="NCBI Taxonomy" id="1168546"/>
    <lineage>
        <taxon>Eukaryota</taxon>
        <taxon>Fungi</taxon>
        <taxon>Dikarya</taxon>
        <taxon>Ascomycota</taxon>
        <taxon>Pezizomycotina</taxon>
        <taxon>Dothideomycetes</taxon>
        <taxon>Dothideomycetidae</taxon>
        <taxon>Myriangiales</taxon>
        <taxon>Myriangiaceae</taxon>
        <taxon>Myriangium</taxon>
    </lineage>
</organism>
<proteinExistence type="predicted"/>
<evidence type="ECO:0000313" key="2">
    <source>
        <dbReference type="Proteomes" id="UP000799439"/>
    </source>
</evidence>
<accession>A0A9P4IQ94</accession>
<comment type="caution">
    <text evidence="1">The sequence shown here is derived from an EMBL/GenBank/DDBJ whole genome shotgun (WGS) entry which is preliminary data.</text>
</comment>
<keyword evidence="2" id="KW-1185">Reference proteome</keyword>
<dbReference type="AlphaFoldDB" id="A0A9P4IQ94"/>
<dbReference type="Proteomes" id="UP000799439">
    <property type="component" value="Unassembled WGS sequence"/>
</dbReference>
<feature type="non-terminal residue" evidence="1">
    <location>
        <position position="1"/>
    </location>
</feature>
<dbReference type="EMBL" id="ML996094">
    <property type="protein sequence ID" value="KAF2148102.1"/>
    <property type="molecule type" value="Genomic_DNA"/>
</dbReference>
<gene>
    <name evidence="1" type="ORF">K461DRAFT_204348</name>
</gene>